<protein>
    <recommendedName>
        <fullName evidence="2">Glycosyl transferase</fullName>
    </recommendedName>
</protein>
<dbReference type="EMBL" id="DSYK01000106">
    <property type="protein sequence ID" value="HGS20629.1"/>
    <property type="molecule type" value="Genomic_DNA"/>
</dbReference>
<organism evidence="1">
    <name type="scientific">Anaerolinea thermolimosa</name>
    <dbReference type="NCBI Taxonomy" id="229919"/>
    <lineage>
        <taxon>Bacteria</taxon>
        <taxon>Bacillati</taxon>
        <taxon>Chloroflexota</taxon>
        <taxon>Anaerolineae</taxon>
        <taxon>Anaerolineales</taxon>
        <taxon>Anaerolineaceae</taxon>
        <taxon>Anaerolinea</taxon>
    </lineage>
</organism>
<dbReference type="PANTHER" id="PTHR38134">
    <property type="entry name" value="SLR1395 PROTEIN"/>
    <property type="match status" value="1"/>
</dbReference>
<evidence type="ECO:0000313" key="1">
    <source>
        <dbReference type="EMBL" id="HGS20629.1"/>
    </source>
</evidence>
<dbReference type="AlphaFoldDB" id="A0A7C4PK47"/>
<dbReference type="InterPro" id="IPR053205">
    <property type="entry name" value="GHMP_kinase_L-arabinokinase"/>
</dbReference>
<comment type="caution">
    <text evidence="1">The sequence shown here is derived from an EMBL/GenBank/DDBJ whole genome shotgun (WGS) entry which is preliminary data.</text>
</comment>
<gene>
    <name evidence="1" type="ORF">ENT37_02040</name>
</gene>
<evidence type="ECO:0008006" key="2">
    <source>
        <dbReference type="Google" id="ProtNLM"/>
    </source>
</evidence>
<name>A0A7C4PK47_9CHLR</name>
<dbReference type="PANTHER" id="PTHR38134:SF2">
    <property type="entry name" value="GALACTOKINASE"/>
    <property type="match status" value="1"/>
</dbReference>
<accession>A0A7C4PK47</accession>
<reference evidence="1" key="1">
    <citation type="journal article" date="2020" name="mSystems">
        <title>Genome- and Community-Level Interaction Insights into Carbon Utilization and Element Cycling Functions of Hydrothermarchaeota in Hydrothermal Sediment.</title>
        <authorList>
            <person name="Zhou Z."/>
            <person name="Liu Y."/>
            <person name="Xu W."/>
            <person name="Pan J."/>
            <person name="Luo Z.H."/>
            <person name="Li M."/>
        </authorList>
    </citation>
    <scope>NUCLEOTIDE SEQUENCE [LARGE SCALE GENOMIC DNA]</scope>
    <source>
        <strain evidence="1">SpSt-573</strain>
    </source>
</reference>
<sequence length="358" mass="40694">MRLAYFITPHGFGHAARASAVMLALQKRKPSLHFDIFTTVPEWFFHESGIVSFTYHEIVTDIGLIQRNAFEEDIEETRKALHQFLPFSRDLVSDLATHLQQLRTRLVFCDIAPLGLAVAAQAGIPSVLIENFTWDWIYREYTVNDTQWSQMTHYLHEQFQRATCHIQTRPVCLSVPCDLETEPVSRPPRSPSSIRPKLGISPGEKMILITLGGIEGLPNHFLPPHFPDRWILVFPGAAGRFQRDGNLLRLPHHHGYFHPDLVGAADVVIGKLGYSTLAECYHSGTPFGFIPRDHFPESAPLTHFALEYMQGFRIEPADFMHGQWIDRLTALVNFQVTKRSAPNGADQIADYILDRFLS</sequence>
<dbReference type="SUPFAM" id="SSF53756">
    <property type="entry name" value="UDP-Glycosyltransferase/glycogen phosphorylase"/>
    <property type="match status" value="1"/>
</dbReference>
<proteinExistence type="predicted"/>